<evidence type="ECO:0000313" key="7">
    <source>
        <dbReference type="Proteomes" id="UP000054350"/>
    </source>
</evidence>
<feature type="transmembrane region" description="Helical" evidence="5">
    <location>
        <begin position="61"/>
        <end position="84"/>
    </location>
</feature>
<dbReference type="GO" id="GO:0016020">
    <property type="term" value="C:membrane"/>
    <property type="evidence" value="ECO:0007669"/>
    <property type="project" value="UniProtKB-SubCell"/>
</dbReference>
<dbReference type="Proteomes" id="UP000054350">
    <property type="component" value="Unassembled WGS sequence"/>
</dbReference>
<dbReference type="VEuPathDB" id="FungiDB:AMAG_00394"/>
<dbReference type="PANTHER" id="PTHR19282">
    <property type="entry name" value="TETRASPANIN"/>
    <property type="match status" value="1"/>
</dbReference>
<gene>
    <name evidence="6" type="ORF">AMAG_00394</name>
</gene>
<evidence type="ECO:0000256" key="3">
    <source>
        <dbReference type="ARBA" id="ARBA00022989"/>
    </source>
</evidence>
<dbReference type="Pfam" id="PF00335">
    <property type="entry name" value="Tetraspanin"/>
    <property type="match status" value="1"/>
</dbReference>
<dbReference type="STRING" id="578462.A0A0L0RWA6"/>
<feature type="transmembrane region" description="Helical" evidence="5">
    <location>
        <begin position="91"/>
        <end position="113"/>
    </location>
</feature>
<dbReference type="InterPro" id="IPR018499">
    <property type="entry name" value="Tetraspanin/Peripherin"/>
</dbReference>
<evidence type="ECO:0000256" key="5">
    <source>
        <dbReference type="SAM" id="Phobius"/>
    </source>
</evidence>
<sequence length="250" mass="27435">MARSIAAWFSRLRRIRGTIFILKNAMLLVNVLSLLASVGLLAVGIYGYSSDSVVGIVSSNLPLSCILLGLVVAVVSLVGCFGVANEARLFIRIYFILLTLLIFGQIVLGAVAASHKEDVEYYITQAWTNAYETDQSVLRRIQKYLKCCGLHDSSEMAVPDACPTTTPCIQSMKQKFTQGIGTIATTAIALGVIETFCLVAAGMLVYFAQLADDARETELLDEARQLALAERERSKEKRYNFETPFEDGDE</sequence>
<dbReference type="AlphaFoldDB" id="A0A0L0RWA6"/>
<feature type="transmembrane region" description="Helical" evidence="5">
    <location>
        <begin position="180"/>
        <end position="207"/>
    </location>
</feature>
<evidence type="ECO:0008006" key="8">
    <source>
        <dbReference type="Google" id="ProtNLM"/>
    </source>
</evidence>
<dbReference type="OrthoDB" id="71600at2759"/>
<dbReference type="EMBL" id="GG745328">
    <property type="protein sequence ID" value="KNE54419.1"/>
    <property type="molecule type" value="Genomic_DNA"/>
</dbReference>
<dbReference type="SUPFAM" id="SSF48652">
    <property type="entry name" value="Tetraspanin"/>
    <property type="match status" value="1"/>
</dbReference>
<keyword evidence="4 5" id="KW-0472">Membrane</keyword>
<accession>A0A0L0RWA6</accession>
<dbReference type="PRINTS" id="PR00259">
    <property type="entry name" value="TMFOUR"/>
</dbReference>
<comment type="subcellular location">
    <subcellularLocation>
        <location evidence="1">Membrane</location>
        <topology evidence="1">Multi-pass membrane protein</topology>
    </subcellularLocation>
</comment>
<dbReference type="eggNOG" id="KOG3882">
    <property type="taxonomic scope" value="Eukaryota"/>
</dbReference>
<evidence type="ECO:0000256" key="4">
    <source>
        <dbReference type="ARBA" id="ARBA00023136"/>
    </source>
</evidence>
<keyword evidence="7" id="KW-1185">Reference proteome</keyword>
<dbReference type="OMA" id="DTIFMCI"/>
<evidence type="ECO:0000256" key="2">
    <source>
        <dbReference type="ARBA" id="ARBA00022692"/>
    </source>
</evidence>
<evidence type="ECO:0000313" key="6">
    <source>
        <dbReference type="EMBL" id="KNE54419.1"/>
    </source>
</evidence>
<proteinExistence type="predicted"/>
<reference evidence="7" key="2">
    <citation type="submission" date="2009-11" db="EMBL/GenBank/DDBJ databases">
        <title>The Genome Sequence of Allomyces macrogynus strain ATCC 38327.</title>
        <authorList>
            <consortium name="The Broad Institute Genome Sequencing Platform"/>
            <person name="Russ C."/>
            <person name="Cuomo C."/>
            <person name="Shea T."/>
            <person name="Young S.K."/>
            <person name="Zeng Q."/>
            <person name="Koehrsen M."/>
            <person name="Haas B."/>
            <person name="Borodovsky M."/>
            <person name="Guigo R."/>
            <person name="Alvarado L."/>
            <person name="Berlin A."/>
            <person name="Borenstein D."/>
            <person name="Chen Z."/>
            <person name="Engels R."/>
            <person name="Freedman E."/>
            <person name="Gellesch M."/>
            <person name="Goldberg J."/>
            <person name="Griggs A."/>
            <person name="Gujja S."/>
            <person name="Heiman D."/>
            <person name="Hepburn T."/>
            <person name="Howarth C."/>
            <person name="Jen D."/>
            <person name="Larson L."/>
            <person name="Lewis B."/>
            <person name="Mehta T."/>
            <person name="Park D."/>
            <person name="Pearson M."/>
            <person name="Roberts A."/>
            <person name="Saif S."/>
            <person name="Shenoy N."/>
            <person name="Sisk P."/>
            <person name="Stolte C."/>
            <person name="Sykes S."/>
            <person name="Walk T."/>
            <person name="White J."/>
            <person name="Yandava C."/>
            <person name="Burger G."/>
            <person name="Gray M.W."/>
            <person name="Holland P.W.H."/>
            <person name="King N."/>
            <person name="Lang F.B.F."/>
            <person name="Roger A.J."/>
            <person name="Ruiz-Trillo I."/>
            <person name="Lander E."/>
            <person name="Nusbaum C."/>
        </authorList>
    </citation>
    <scope>NUCLEOTIDE SEQUENCE [LARGE SCALE GENOMIC DNA]</scope>
    <source>
        <strain evidence="7">ATCC 38327</strain>
    </source>
</reference>
<dbReference type="InterPro" id="IPR008952">
    <property type="entry name" value="Tetraspanin_EC2_sf"/>
</dbReference>
<reference evidence="6 7" key="1">
    <citation type="submission" date="2009-11" db="EMBL/GenBank/DDBJ databases">
        <title>Annotation of Allomyces macrogynus ATCC 38327.</title>
        <authorList>
            <consortium name="The Broad Institute Genome Sequencing Platform"/>
            <person name="Russ C."/>
            <person name="Cuomo C."/>
            <person name="Burger G."/>
            <person name="Gray M.W."/>
            <person name="Holland P.W.H."/>
            <person name="King N."/>
            <person name="Lang F.B.F."/>
            <person name="Roger A.J."/>
            <person name="Ruiz-Trillo I."/>
            <person name="Young S.K."/>
            <person name="Zeng Q."/>
            <person name="Gargeya S."/>
            <person name="Fitzgerald M."/>
            <person name="Haas B."/>
            <person name="Abouelleil A."/>
            <person name="Alvarado L."/>
            <person name="Arachchi H.M."/>
            <person name="Berlin A."/>
            <person name="Chapman S.B."/>
            <person name="Gearin G."/>
            <person name="Goldberg J."/>
            <person name="Griggs A."/>
            <person name="Gujja S."/>
            <person name="Hansen M."/>
            <person name="Heiman D."/>
            <person name="Howarth C."/>
            <person name="Larimer J."/>
            <person name="Lui A."/>
            <person name="MacDonald P.J.P."/>
            <person name="McCowen C."/>
            <person name="Montmayeur A."/>
            <person name="Murphy C."/>
            <person name="Neiman D."/>
            <person name="Pearson M."/>
            <person name="Priest M."/>
            <person name="Roberts A."/>
            <person name="Saif S."/>
            <person name="Shea T."/>
            <person name="Sisk P."/>
            <person name="Stolte C."/>
            <person name="Sykes S."/>
            <person name="Wortman J."/>
            <person name="Nusbaum C."/>
            <person name="Birren B."/>
        </authorList>
    </citation>
    <scope>NUCLEOTIDE SEQUENCE [LARGE SCALE GENOMIC DNA]</scope>
    <source>
        <strain evidence="6 7">ATCC 38327</strain>
    </source>
</reference>
<feature type="transmembrane region" description="Helical" evidence="5">
    <location>
        <begin position="21"/>
        <end position="49"/>
    </location>
</feature>
<keyword evidence="2 5" id="KW-0812">Transmembrane</keyword>
<protein>
    <recommendedName>
        <fullName evidence="8">Tetraspanin</fullName>
    </recommendedName>
</protein>
<organism evidence="6 7">
    <name type="scientific">Allomyces macrogynus (strain ATCC 38327)</name>
    <name type="common">Allomyces javanicus var. macrogynus</name>
    <dbReference type="NCBI Taxonomy" id="578462"/>
    <lineage>
        <taxon>Eukaryota</taxon>
        <taxon>Fungi</taxon>
        <taxon>Fungi incertae sedis</taxon>
        <taxon>Blastocladiomycota</taxon>
        <taxon>Blastocladiomycetes</taxon>
        <taxon>Blastocladiales</taxon>
        <taxon>Blastocladiaceae</taxon>
        <taxon>Allomyces</taxon>
    </lineage>
</organism>
<keyword evidence="3 5" id="KW-1133">Transmembrane helix</keyword>
<evidence type="ECO:0000256" key="1">
    <source>
        <dbReference type="ARBA" id="ARBA00004141"/>
    </source>
</evidence>
<name>A0A0L0RWA6_ALLM3</name>